<name>A0A397U9S4_9GLOM</name>
<comment type="caution">
    <text evidence="1">The sequence shown here is derived from an EMBL/GenBank/DDBJ whole genome shotgun (WGS) entry which is preliminary data.</text>
</comment>
<accession>A0A397U9S4</accession>
<evidence type="ECO:0000313" key="2">
    <source>
        <dbReference type="Proteomes" id="UP000266673"/>
    </source>
</evidence>
<sequence>MTHDNAHLQNQVSKSTQEVFNEYLTDDEFIHIIYVEKSVNETNNANNPNDVVNEKNDNNNLQKYQIEEETRLLETKLNKSINKSDLERYYNVIQKTYSILQEVFSSNKIDTLQLAGLCNEIKEVCEGSEVDSNITTEHSPDEIVLGWSIPKVPCTTGSKGSVYKYECCDCLTL</sequence>
<dbReference type="Proteomes" id="UP000266673">
    <property type="component" value="Unassembled WGS sequence"/>
</dbReference>
<proteinExistence type="predicted"/>
<protein>
    <submittedName>
        <fullName evidence="1">Uncharacterized protein</fullName>
    </submittedName>
</protein>
<dbReference type="EMBL" id="QKWP01001915">
    <property type="protein sequence ID" value="RIB05807.1"/>
    <property type="molecule type" value="Genomic_DNA"/>
</dbReference>
<reference evidence="1 2" key="1">
    <citation type="submission" date="2018-06" db="EMBL/GenBank/DDBJ databases">
        <title>Comparative genomics reveals the genomic features of Rhizophagus irregularis, R. cerebriforme, R. diaphanum and Gigaspora rosea, and their symbiotic lifestyle signature.</title>
        <authorList>
            <person name="Morin E."/>
            <person name="San Clemente H."/>
            <person name="Chen E.C.H."/>
            <person name="De La Providencia I."/>
            <person name="Hainaut M."/>
            <person name="Kuo A."/>
            <person name="Kohler A."/>
            <person name="Murat C."/>
            <person name="Tang N."/>
            <person name="Roy S."/>
            <person name="Loubradou J."/>
            <person name="Henrissat B."/>
            <person name="Grigoriev I.V."/>
            <person name="Corradi N."/>
            <person name="Roux C."/>
            <person name="Martin F.M."/>
        </authorList>
    </citation>
    <scope>NUCLEOTIDE SEQUENCE [LARGE SCALE GENOMIC DNA]</scope>
    <source>
        <strain evidence="1 2">DAOM 194757</strain>
    </source>
</reference>
<keyword evidence="2" id="KW-1185">Reference proteome</keyword>
<dbReference type="AlphaFoldDB" id="A0A397U9S4"/>
<evidence type="ECO:0000313" key="1">
    <source>
        <dbReference type="EMBL" id="RIB05807.1"/>
    </source>
</evidence>
<gene>
    <name evidence="1" type="ORF">C2G38_2047307</name>
</gene>
<organism evidence="1 2">
    <name type="scientific">Gigaspora rosea</name>
    <dbReference type="NCBI Taxonomy" id="44941"/>
    <lineage>
        <taxon>Eukaryota</taxon>
        <taxon>Fungi</taxon>
        <taxon>Fungi incertae sedis</taxon>
        <taxon>Mucoromycota</taxon>
        <taxon>Glomeromycotina</taxon>
        <taxon>Glomeromycetes</taxon>
        <taxon>Diversisporales</taxon>
        <taxon>Gigasporaceae</taxon>
        <taxon>Gigaspora</taxon>
    </lineage>
</organism>